<keyword evidence="1" id="KW-0812">Transmembrane</keyword>
<feature type="transmembrane region" description="Helical" evidence="1">
    <location>
        <begin position="186"/>
        <end position="209"/>
    </location>
</feature>
<keyword evidence="1" id="KW-1133">Transmembrane helix</keyword>
<evidence type="ECO:0000256" key="1">
    <source>
        <dbReference type="SAM" id="Phobius"/>
    </source>
</evidence>
<evidence type="ECO:0000313" key="2">
    <source>
        <dbReference type="EMBL" id="KDR74931.1"/>
    </source>
</evidence>
<dbReference type="Proteomes" id="UP000027222">
    <property type="component" value="Unassembled WGS sequence"/>
</dbReference>
<gene>
    <name evidence="2" type="ORF">GALMADRAFT_568547</name>
</gene>
<evidence type="ECO:0000313" key="3">
    <source>
        <dbReference type="Proteomes" id="UP000027222"/>
    </source>
</evidence>
<protein>
    <submittedName>
        <fullName evidence="2">Uncharacterized protein</fullName>
    </submittedName>
</protein>
<keyword evidence="1" id="KW-0472">Membrane</keyword>
<name>A0A067SVP0_GALM3</name>
<dbReference type="HOGENOM" id="CLU_088457_0_0_1"/>
<proteinExistence type="predicted"/>
<organism evidence="2 3">
    <name type="scientific">Galerina marginata (strain CBS 339.88)</name>
    <dbReference type="NCBI Taxonomy" id="685588"/>
    <lineage>
        <taxon>Eukaryota</taxon>
        <taxon>Fungi</taxon>
        <taxon>Dikarya</taxon>
        <taxon>Basidiomycota</taxon>
        <taxon>Agaricomycotina</taxon>
        <taxon>Agaricomycetes</taxon>
        <taxon>Agaricomycetidae</taxon>
        <taxon>Agaricales</taxon>
        <taxon>Agaricineae</taxon>
        <taxon>Strophariaceae</taxon>
        <taxon>Galerina</taxon>
    </lineage>
</organism>
<feature type="transmembrane region" description="Helical" evidence="1">
    <location>
        <begin position="161"/>
        <end position="179"/>
    </location>
</feature>
<reference evidence="3" key="1">
    <citation type="journal article" date="2014" name="Proc. Natl. Acad. Sci. U.S.A.">
        <title>Extensive sampling of basidiomycete genomes demonstrates inadequacy of the white-rot/brown-rot paradigm for wood decay fungi.</title>
        <authorList>
            <person name="Riley R."/>
            <person name="Salamov A.A."/>
            <person name="Brown D.W."/>
            <person name="Nagy L.G."/>
            <person name="Floudas D."/>
            <person name="Held B.W."/>
            <person name="Levasseur A."/>
            <person name="Lombard V."/>
            <person name="Morin E."/>
            <person name="Otillar R."/>
            <person name="Lindquist E.A."/>
            <person name="Sun H."/>
            <person name="LaButti K.M."/>
            <person name="Schmutz J."/>
            <person name="Jabbour D."/>
            <person name="Luo H."/>
            <person name="Baker S.E."/>
            <person name="Pisabarro A.G."/>
            <person name="Walton J.D."/>
            <person name="Blanchette R.A."/>
            <person name="Henrissat B."/>
            <person name="Martin F."/>
            <person name="Cullen D."/>
            <person name="Hibbett D.S."/>
            <person name="Grigoriev I.V."/>
        </authorList>
    </citation>
    <scope>NUCLEOTIDE SEQUENCE [LARGE SCALE GENOMIC DNA]</scope>
    <source>
        <strain evidence="3">CBS 339.88</strain>
    </source>
</reference>
<accession>A0A067SVP0</accession>
<dbReference type="EMBL" id="KL142382">
    <property type="protein sequence ID" value="KDR74931.1"/>
    <property type="molecule type" value="Genomic_DNA"/>
</dbReference>
<keyword evidence="3" id="KW-1185">Reference proteome</keyword>
<dbReference type="STRING" id="685588.A0A067SVP0"/>
<dbReference type="AlphaFoldDB" id="A0A067SVP0"/>
<sequence>MKIPLESSNFNLDVSGIAGFFGGEESFAAMSSVHLVRGRRWLGWYNSPGSYYVAKKYGALARSRVWDGLYPGVNVDPATMLELDGKAGPQYQAAHSGTRLSSTGHLAYLFANHCRDLPVDHVIDASTPSQMRLTLVDLEDFQEFKGYPALSSDYFSPFDPLAIIPVGFSIAASVLCAIFKDWYCFAMILLGVFSNGLSCFIIGSGVLTFKHPTPSSNSPPGDGLFFDNDSQVILVKGSEKIVSSITRGKYFLRYPSASRYNDIGYVGKIPIYIYILATADGLIRFGKFTRADLSLYYQTP</sequence>
<dbReference type="OrthoDB" id="2366471at2759"/>